<reference evidence="2 3" key="1">
    <citation type="journal article" date="2012" name="Science">
        <title>The Paleozoic origin of enzymatic lignin decomposition reconstructed from 31 fungal genomes.</title>
        <authorList>
            <person name="Floudas D."/>
            <person name="Binder M."/>
            <person name="Riley R."/>
            <person name="Barry K."/>
            <person name="Blanchette R.A."/>
            <person name="Henrissat B."/>
            <person name="Martinez A.T."/>
            <person name="Otillar R."/>
            <person name="Spatafora J.W."/>
            <person name="Yadav J.S."/>
            <person name="Aerts A."/>
            <person name="Benoit I."/>
            <person name="Boyd A."/>
            <person name="Carlson A."/>
            <person name="Copeland A."/>
            <person name="Coutinho P.M."/>
            <person name="de Vries R.P."/>
            <person name="Ferreira P."/>
            <person name="Findley K."/>
            <person name="Foster B."/>
            <person name="Gaskell J."/>
            <person name="Glotzer D."/>
            <person name="Gorecki P."/>
            <person name="Heitman J."/>
            <person name="Hesse C."/>
            <person name="Hori C."/>
            <person name="Igarashi K."/>
            <person name="Jurgens J.A."/>
            <person name="Kallen N."/>
            <person name="Kersten P."/>
            <person name="Kohler A."/>
            <person name="Kuees U."/>
            <person name="Kumar T.K.A."/>
            <person name="Kuo A."/>
            <person name="LaButti K."/>
            <person name="Larrondo L.F."/>
            <person name="Lindquist E."/>
            <person name="Ling A."/>
            <person name="Lombard V."/>
            <person name="Lucas S."/>
            <person name="Lundell T."/>
            <person name="Martin R."/>
            <person name="McLaughlin D.J."/>
            <person name="Morgenstern I."/>
            <person name="Morin E."/>
            <person name="Murat C."/>
            <person name="Nagy L.G."/>
            <person name="Nolan M."/>
            <person name="Ohm R.A."/>
            <person name="Patyshakuliyeva A."/>
            <person name="Rokas A."/>
            <person name="Ruiz-Duenas F.J."/>
            <person name="Sabat G."/>
            <person name="Salamov A."/>
            <person name="Samejima M."/>
            <person name="Schmutz J."/>
            <person name="Slot J.C."/>
            <person name="St John F."/>
            <person name="Stenlid J."/>
            <person name="Sun H."/>
            <person name="Sun S."/>
            <person name="Syed K."/>
            <person name="Tsang A."/>
            <person name="Wiebenga A."/>
            <person name="Young D."/>
            <person name="Pisabarro A."/>
            <person name="Eastwood D.C."/>
            <person name="Martin F."/>
            <person name="Cullen D."/>
            <person name="Grigoriev I.V."/>
            <person name="Hibbett D.S."/>
        </authorList>
    </citation>
    <scope>NUCLEOTIDE SEQUENCE</scope>
    <source>
        <strain evidence="3">FP-58527</strain>
    </source>
</reference>
<feature type="region of interest" description="Disordered" evidence="1">
    <location>
        <begin position="1"/>
        <end position="60"/>
    </location>
</feature>
<feature type="region of interest" description="Disordered" evidence="1">
    <location>
        <begin position="332"/>
        <end position="371"/>
    </location>
</feature>
<organism evidence="2 3">
    <name type="scientific">Fomitopsis schrenkii</name>
    <name type="common">Brown rot fungus</name>
    <dbReference type="NCBI Taxonomy" id="2126942"/>
    <lineage>
        <taxon>Eukaryota</taxon>
        <taxon>Fungi</taxon>
        <taxon>Dikarya</taxon>
        <taxon>Basidiomycota</taxon>
        <taxon>Agaricomycotina</taxon>
        <taxon>Agaricomycetes</taxon>
        <taxon>Polyporales</taxon>
        <taxon>Fomitopsis</taxon>
    </lineage>
</organism>
<dbReference type="EMBL" id="KE504123">
    <property type="protein sequence ID" value="EPT05537.1"/>
    <property type="molecule type" value="Genomic_DNA"/>
</dbReference>
<dbReference type="InParanoid" id="S8EK58"/>
<protein>
    <submittedName>
        <fullName evidence="2">Uncharacterized protein</fullName>
    </submittedName>
</protein>
<gene>
    <name evidence="2" type="ORF">FOMPIDRAFT_1013285</name>
</gene>
<feature type="compositionally biased region" description="Polar residues" evidence="1">
    <location>
        <begin position="332"/>
        <end position="349"/>
    </location>
</feature>
<evidence type="ECO:0000256" key="1">
    <source>
        <dbReference type="SAM" id="MobiDB-lite"/>
    </source>
</evidence>
<accession>S8EK58</accession>
<feature type="compositionally biased region" description="Low complexity" evidence="1">
    <location>
        <begin position="11"/>
        <end position="31"/>
    </location>
</feature>
<feature type="region of interest" description="Disordered" evidence="1">
    <location>
        <begin position="194"/>
        <end position="216"/>
    </location>
</feature>
<proteinExistence type="predicted"/>
<name>S8EK58_FOMSC</name>
<dbReference type="AlphaFoldDB" id="S8EK58"/>
<dbReference type="Proteomes" id="UP000015241">
    <property type="component" value="Unassembled WGS sequence"/>
</dbReference>
<feature type="region of interest" description="Disordered" evidence="1">
    <location>
        <begin position="449"/>
        <end position="477"/>
    </location>
</feature>
<feature type="region of interest" description="Disordered" evidence="1">
    <location>
        <begin position="83"/>
        <end position="122"/>
    </location>
</feature>
<evidence type="ECO:0000313" key="3">
    <source>
        <dbReference type="Proteomes" id="UP000015241"/>
    </source>
</evidence>
<sequence length="697" mass="76013">MGSKKNALARTPKSQRPSRTPSQPSSSSNPSVRHTATALAGSNGVRPRPLGRSGAVRAPEHELDELVAASALCEIRRQAGEAGLPSASVVRDARASRDVDSDSGSEAGFDEESESGEELLEDDEVEFVGEADWDHERDDGGGGYIGSNMGDDGEVGLHWETICLVLIRLCEQEGEELLHPDPVADAVFEQVMEPKAKRSRSSKHSATAQMPTRGQKMASKVLTTSGSEAIPIPLRILCGTNTRDLKLTTHTSWQVAKQKIAEKMELNPVMLRFVYIASWEVKGTKEPPPSFLSDADEWEGLLDRIVQFASSKDKRTMAKPFYIQIRLPGENSSGQSHVNQAKISGQGSSAKKDEKSGDAQESQIGAKTPANDAFRHALQSIKEKWQCEKCDNPCVILAGGKHHPFTIKERMVWANLIVMKEKTQASAEVIPKEIMSQILASAGALSADARQADRQQPADALHAAGSNPAGDGATGVAAASVATGTSAQNGTVVPAPGMYPGGPPTFPPPPYPYPYPGHPNPAFQGHPTLPFYPPTAFQPAALGMSLPTSGYIPAPYPTPYISPGPAPIMPQMLVQDYPSPSRRRARRERYAADAFSDEDPVPPVVVEYPTIDVWLHDLTRDPYRNYDHQDYAQWVYLFQDHGILRLDDLARVGKDRLVDYYQLKEGLAGRLNDWAKEDKERLENAARRRKIPRLGAM</sequence>
<evidence type="ECO:0000313" key="2">
    <source>
        <dbReference type="EMBL" id="EPT05537.1"/>
    </source>
</evidence>
<feature type="compositionally biased region" description="Acidic residues" evidence="1">
    <location>
        <begin position="108"/>
        <end position="122"/>
    </location>
</feature>
<dbReference type="HOGENOM" id="CLU_440824_0_0_1"/>
<feature type="compositionally biased region" description="Basic and acidic residues" evidence="1">
    <location>
        <begin position="91"/>
        <end position="100"/>
    </location>
</feature>
<keyword evidence="3" id="KW-1185">Reference proteome</keyword>